<feature type="region of interest" description="Disordered" evidence="1">
    <location>
        <begin position="1"/>
        <end position="22"/>
    </location>
</feature>
<name>A0A9W7GMQ7_9STRA</name>
<reference evidence="3" key="1">
    <citation type="journal article" date="2023" name="Commun. Biol.">
        <title>Genome analysis of Parmales, the sister group of diatoms, reveals the evolutionary specialization of diatoms from phago-mixotrophs to photoautotrophs.</title>
        <authorList>
            <person name="Ban H."/>
            <person name="Sato S."/>
            <person name="Yoshikawa S."/>
            <person name="Yamada K."/>
            <person name="Nakamura Y."/>
            <person name="Ichinomiya M."/>
            <person name="Sato N."/>
            <person name="Blanc-Mathieu R."/>
            <person name="Endo H."/>
            <person name="Kuwata A."/>
            <person name="Ogata H."/>
        </authorList>
    </citation>
    <scope>NUCLEOTIDE SEQUENCE [LARGE SCALE GENOMIC DNA]</scope>
</reference>
<feature type="region of interest" description="Disordered" evidence="1">
    <location>
        <begin position="220"/>
        <end position="243"/>
    </location>
</feature>
<dbReference type="OrthoDB" id="197001at2759"/>
<gene>
    <name evidence="2" type="ORF">TrCOL_g2425</name>
</gene>
<dbReference type="Proteomes" id="UP001165065">
    <property type="component" value="Unassembled WGS sequence"/>
</dbReference>
<accession>A0A9W7GMQ7</accession>
<dbReference type="AlphaFoldDB" id="A0A9W7GMQ7"/>
<organism evidence="2 3">
    <name type="scientific">Triparma columacea</name>
    <dbReference type="NCBI Taxonomy" id="722753"/>
    <lineage>
        <taxon>Eukaryota</taxon>
        <taxon>Sar</taxon>
        <taxon>Stramenopiles</taxon>
        <taxon>Ochrophyta</taxon>
        <taxon>Bolidophyceae</taxon>
        <taxon>Parmales</taxon>
        <taxon>Triparmaceae</taxon>
        <taxon>Triparma</taxon>
    </lineage>
</organism>
<evidence type="ECO:0000313" key="2">
    <source>
        <dbReference type="EMBL" id="GMI48541.1"/>
    </source>
</evidence>
<protein>
    <submittedName>
        <fullName evidence="2">Uncharacterized protein</fullName>
    </submittedName>
</protein>
<evidence type="ECO:0000313" key="3">
    <source>
        <dbReference type="Proteomes" id="UP001165065"/>
    </source>
</evidence>
<evidence type="ECO:0000256" key="1">
    <source>
        <dbReference type="SAM" id="MobiDB-lite"/>
    </source>
</evidence>
<sequence length="243" mass="27894">MSLMETRPPMGKASQKSLDVEKRRQVLTEAVQASSRVDHTERSRKWQSGSIALDFDGEKTNYKTTSTMPNHTRHMRGENIRRIREQKKVDNLVVEMVNNKIPGREEAVARQEKREDKLWKSSIVFGMEKDDVDAKYGDYIPKNRSMERESVMVKGENDNDLLAWKKEAKEKRRVLQSTSEGMQLGEDQRTFETETSMAAKRMLQNQKAGHGKAWTQVRYTSGKRGPHHIDSVGELLGGDPEFA</sequence>
<keyword evidence="3" id="KW-1185">Reference proteome</keyword>
<dbReference type="EMBL" id="BRYA01000406">
    <property type="protein sequence ID" value="GMI48541.1"/>
    <property type="molecule type" value="Genomic_DNA"/>
</dbReference>
<comment type="caution">
    <text evidence="2">The sequence shown here is derived from an EMBL/GenBank/DDBJ whole genome shotgun (WGS) entry which is preliminary data.</text>
</comment>
<proteinExistence type="predicted"/>